<reference evidence="1 4" key="3">
    <citation type="journal article" date="2019" name="Nat. Med.">
        <title>A library of human gut bacterial isolates paired with longitudinal multiomics data enables mechanistic microbiome research.</title>
        <authorList>
            <person name="Poyet M."/>
            <person name="Groussin M."/>
            <person name="Gibbons S.M."/>
            <person name="Avila-Pacheco J."/>
            <person name="Jiang X."/>
            <person name="Kearney S.M."/>
            <person name="Perrotta A.R."/>
            <person name="Berdy B."/>
            <person name="Zhao S."/>
            <person name="Lieberman T.D."/>
            <person name="Swanson P.K."/>
            <person name="Smith M."/>
            <person name="Roesemann S."/>
            <person name="Alexander J.E."/>
            <person name="Rich S.A."/>
            <person name="Livny J."/>
            <person name="Vlamakis H."/>
            <person name="Clish C."/>
            <person name="Bullock K."/>
            <person name="Deik A."/>
            <person name="Scott J."/>
            <person name="Pierce K.A."/>
            <person name="Xavier R.J."/>
            <person name="Alm E.J."/>
        </authorList>
    </citation>
    <scope>NUCLEOTIDE SEQUENCE [LARGE SCALE GENOMIC DNA]</scope>
    <source>
        <strain evidence="1 4">BIOML-A2</strain>
    </source>
</reference>
<dbReference type="Proteomes" id="UP000184089">
    <property type="component" value="Unassembled WGS sequence"/>
</dbReference>
<reference evidence="3" key="1">
    <citation type="submission" date="2016-11" db="EMBL/GenBank/DDBJ databases">
        <authorList>
            <person name="Jaros S."/>
            <person name="Januszkiewicz K."/>
            <person name="Wedrychowicz H."/>
        </authorList>
    </citation>
    <scope>NUCLEOTIDE SEQUENCE [LARGE SCALE GENOMIC DNA]</scope>
    <source>
        <strain evidence="3">DSM 4029</strain>
    </source>
</reference>
<reference evidence="2" key="2">
    <citation type="submission" date="2016-11" db="EMBL/GenBank/DDBJ databases">
        <authorList>
            <person name="Varghese N."/>
            <person name="Submissions S."/>
        </authorList>
    </citation>
    <scope>NUCLEOTIDE SEQUENCE</scope>
    <source>
        <strain evidence="2">DSM 4029</strain>
    </source>
</reference>
<evidence type="ECO:0000313" key="1">
    <source>
        <dbReference type="EMBL" id="MZL68185.1"/>
    </source>
</evidence>
<dbReference type="AlphaFoldDB" id="A0AAQ1RW76"/>
<dbReference type="EMBL" id="FQVY01000002">
    <property type="protein sequence ID" value="SHG20209.1"/>
    <property type="molecule type" value="Genomic_DNA"/>
</dbReference>
<keyword evidence="4" id="KW-1185">Reference proteome</keyword>
<comment type="caution">
    <text evidence="2">The sequence shown here is derived from an EMBL/GenBank/DDBJ whole genome shotgun (WGS) entry which is preliminary data.</text>
</comment>
<accession>A0AAQ1RW76</accession>
<dbReference type="EMBL" id="WWVX01000001">
    <property type="protein sequence ID" value="MZL68185.1"/>
    <property type="molecule type" value="Genomic_DNA"/>
</dbReference>
<evidence type="ECO:0000313" key="3">
    <source>
        <dbReference type="Proteomes" id="UP000184089"/>
    </source>
</evidence>
<evidence type="ECO:0000313" key="4">
    <source>
        <dbReference type="Proteomes" id="UP000474718"/>
    </source>
</evidence>
<gene>
    <name evidence="1" type="ORF">GT747_00150</name>
    <name evidence="2" type="ORF">SAMN05444424_1853</name>
</gene>
<organism evidence="2 3">
    <name type="scientific">Bittarella massiliensis</name>
    <name type="common">ex Durand et al. 2017</name>
    <dbReference type="NCBI Taxonomy" id="1720313"/>
    <lineage>
        <taxon>Bacteria</taxon>
        <taxon>Bacillati</taxon>
        <taxon>Bacillota</taxon>
        <taxon>Clostridia</taxon>
        <taxon>Eubacteriales</taxon>
        <taxon>Oscillospiraceae</taxon>
        <taxon>Bittarella (ex Durand et al. 2017)</taxon>
    </lineage>
</organism>
<dbReference type="RefSeq" id="WP_021660549.1">
    <property type="nucleotide sequence ID" value="NZ_FQVY01000002.1"/>
</dbReference>
<sequence length="407" mass="44874">MRMPHLRPLSGERRAVRPFRGLSALAPAGGYLQRCRRCEITPQGHLVGARGKVEARRAPGLTQCGEGWMIARNRFYWQGIDLAAPIAAGEKSVVPFGERLLLFPDRVYIDRVRGEAGNFSAPAIDWATVFLNRVFGIRGGSLLASSVGNENCWDDFQNPDGSPKENGAFALTLQDAPFTALLPFQNHLMLFREGDFFELYGTRPSNFALTQVAGLGVKEPRHLTAFDDRLYFFSQNRIWLYQGGGVSDLLGHLGWRFEDCALQAFGGGLLIAAPESVYLWQDGCLLELEEGLHCDRLFCEGGQVYGLDWGEGVCWRFLAGPRQAYEVGVKTGLAGGSWEEYRVECRGEVAAAWEGRPLGESRSREFALLRCFVARGGREPGLFTLRCGPDAEVAGLAVEVKGGESGW</sequence>
<proteinExistence type="predicted"/>
<protein>
    <submittedName>
        <fullName evidence="2">Uncharacterized protein</fullName>
    </submittedName>
</protein>
<dbReference type="Proteomes" id="UP000474718">
    <property type="component" value="Unassembled WGS sequence"/>
</dbReference>
<name>A0AAQ1RW76_9FIRM</name>
<evidence type="ECO:0000313" key="2">
    <source>
        <dbReference type="EMBL" id="SHG20209.1"/>
    </source>
</evidence>